<evidence type="ECO:0000313" key="1">
    <source>
        <dbReference type="Proteomes" id="UP000081671"/>
    </source>
</evidence>
<dbReference type="AlphaFoldDB" id="A0A1S3G072"/>
<dbReference type="KEGG" id="dord:105993481"/>
<dbReference type="PANTHER" id="PTHR45912">
    <property type="entry name" value="CILIA- AND FLAGELLA-ASSOCIATED PROTEIN 47"/>
    <property type="match status" value="1"/>
</dbReference>
<keyword evidence="1" id="KW-1185">Reference proteome</keyword>
<accession>A0A1S3G072</accession>
<dbReference type="GO" id="GO:0005929">
    <property type="term" value="C:cilium"/>
    <property type="evidence" value="ECO:0007669"/>
    <property type="project" value="TreeGrafter"/>
</dbReference>
<dbReference type="Gene3D" id="2.60.40.10">
    <property type="entry name" value="Immunoglobulins"/>
    <property type="match status" value="4"/>
</dbReference>
<dbReference type="Proteomes" id="UP000081671">
    <property type="component" value="Unplaced"/>
</dbReference>
<dbReference type="RefSeq" id="XP_012882203.1">
    <property type="nucleotide sequence ID" value="XM_013026749.1"/>
</dbReference>
<dbReference type="PANTHER" id="PTHR45912:SF3">
    <property type="entry name" value="CILIA- AND FLAGELLA-ASSOCIATED PROTEIN 47"/>
    <property type="match status" value="1"/>
</dbReference>
<dbReference type="GO" id="GO:0007288">
    <property type="term" value="P:sperm axoneme assembly"/>
    <property type="evidence" value="ECO:0007669"/>
    <property type="project" value="TreeGrafter"/>
</dbReference>
<dbReference type="InParanoid" id="A0A1S3G072"/>
<protein>
    <submittedName>
        <fullName evidence="2">Uncharacterized protein CXorf22-like</fullName>
    </submittedName>
</protein>
<reference evidence="2" key="1">
    <citation type="submission" date="2025-08" db="UniProtKB">
        <authorList>
            <consortium name="RefSeq"/>
        </authorList>
    </citation>
    <scope>IDENTIFICATION</scope>
    <source>
        <tissue evidence="2">Kidney</tissue>
    </source>
</reference>
<dbReference type="OrthoDB" id="10060824at2759"/>
<dbReference type="InterPro" id="IPR013783">
    <property type="entry name" value="Ig-like_fold"/>
</dbReference>
<sequence>MDMERYSLVPRDLDGLKKEVQVRVSPMELKFHDAVAGRIYRSPVTLHNLGRWNQKIRFQEPSKPQFKLILTNLEKELASGLHFTVMIEYHPIKNEEISDQLLITVGNKVIAVPLIGLIPCCQLEIEPVVDFGTLVADSTVYCKEVHIVNHGKAPGLFRTDYQGHLPILIAPTTGTVKPKSFVVIKVDFCANQPRIVNEVARVRLQGRPDILLNIKVHVVEQIIELFNMNNNKKLECIRFGSVFFGTSKIEHAILHNNSPQTINWVAIMEDDSVGEELGSNVPERTDIALNNLAYLNKIKDIDVTNFISCMPNSGTLLPYEKIVITFCFSPKLVADRIKDIGPSHRQDYALYVRFDSVGSKDGFLRDDDYKTIQSDRHQKVELALTGSGLPVVLQFDPGNVLHFPPCNMGEHSDLMCIVQNQSKSLPVMYRFQNTAHFTIDPARGKIDEGCIQNVICSFTPRQIGSFKVQQIIDIIGPVADEKLESLSMKPFHQIYLEFHSVCKAVTKKVVMKINPGLSPFVSNPIGKFVIKDLAKNKNPVPVAMLQSATTCLHNHHINEKSTANALIAYPNDRPGSIRPGDHHKTFRTIFTKTPRHNYIDHEYEYTSLEQEKKKAHQDYYTKYIRNSRNIRLQKEAERQHMCSHNDTDIGLQPGSGLKSPPLSVAEIEEVIPLPPPESPINDTQLLSTKKMASKEIEAQHNKVLKGLKSEPSTNQEKHECSLHLTPKQIHQVIVGPSILNFGNICVSSTNIRQLHFINMLSMHVLVQLDVNMEELQKTKQLSFVIPPTASTYVSMVFESHKIGNFWKSFTFTVNSIPGGHILVMAAITAIRLELSSKEILLKPQAFLVKTCFRGTVKLHNRQNLPARFGWHPINTDKGVAFSIRPASGIVDPYCSLECEVSWQPTFNSPEIGEFILQVVGGNTLTLKCVAQVIII</sequence>
<gene>
    <name evidence="2" type="primary">LOC105993481</name>
</gene>
<dbReference type="GeneID" id="105993481"/>
<proteinExistence type="predicted"/>
<name>A0A1S3G072_DIPOR</name>
<evidence type="ECO:0000313" key="2">
    <source>
        <dbReference type="RefSeq" id="XP_012882203.1"/>
    </source>
</evidence>
<organism evidence="1 2">
    <name type="scientific">Dipodomys ordii</name>
    <name type="common">Ord's kangaroo rat</name>
    <dbReference type="NCBI Taxonomy" id="10020"/>
    <lineage>
        <taxon>Eukaryota</taxon>
        <taxon>Metazoa</taxon>
        <taxon>Chordata</taxon>
        <taxon>Craniata</taxon>
        <taxon>Vertebrata</taxon>
        <taxon>Euteleostomi</taxon>
        <taxon>Mammalia</taxon>
        <taxon>Eutheria</taxon>
        <taxon>Euarchontoglires</taxon>
        <taxon>Glires</taxon>
        <taxon>Rodentia</taxon>
        <taxon>Castorimorpha</taxon>
        <taxon>Heteromyidae</taxon>
        <taxon>Dipodomyinae</taxon>
        <taxon>Dipodomys</taxon>
    </lineage>
</organism>